<organism evidence="2">
    <name type="scientific">Paramoeba aestuarina</name>
    <dbReference type="NCBI Taxonomy" id="180227"/>
    <lineage>
        <taxon>Eukaryota</taxon>
        <taxon>Amoebozoa</taxon>
        <taxon>Discosea</taxon>
        <taxon>Flabellinia</taxon>
        <taxon>Dactylopodida</taxon>
        <taxon>Paramoebidae</taxon>
        <taxon>Paramoeba</taxon>
    </lineage>
</organism>
<feature type="transmembrane region" description="Helical" evidence="1">
    <location>
        <begin position="20"/>
        <end position="44"/>
    </location>
</feature>
<reference evidence="2" key="1">
    <citation type="submission" date="2021-01" db="EMBL/GenBank/DDBJ databases">
        <authorList>
            <person name="Corre E."/>
            <person name="Pelletier E."/>
            <person name="Niang G."/>
            <person name="Scheremetjew M."/>
            <person name="Finn R."/>
            <person name="Kale V."/>
            <person name="Holt S."/>
            <person name="Cochrane G."/>
            <person name="Meng A."/>
            <person name="Brown T."/>
            <person name="Cohen L."/>
        </authorList>
    </citation>
    <scope>NUCLEOTIDE SEQUENCE</scope>
    <source>
        <strain evidence="2">SoJaBio B1-5/56/2</strain>
    </source>
</reference>
<feature type="transmembrane region" description="Helical" evidence="1">
    <location>
        <begin position="83"/>
        <end position="102"/>
    </location>
</feature>
<evidence type="ECO:0000256" key="1">
    <source>
        <dbReference type="SAM" id="Phobius"/>
    </source>
</evidence>
<dbReference type="EMBL" id="HBKR01009045">
    <property type="protein sequence ID" value="CAE2293018.1"/>
    <property type="molecule type" value="Transcribed_RNA"/>
</dbReference>
<proteinExistence type="predicted"/>
<name>A0A7S4KG45_9EUKA</name>
<dbReference type="AlphaFoldDB" id="A0A7S4KG45"/>
<evidence type="ECO:0000313" key="2">
    <source>
        <dbReference type="EMBL" id="CAE2293018.1"/>
    </source>
</evidence>
<keyword evidence="1" id="KW-0472">Membrane</keyword>
<feature type="transmembrane region" description="Helical" evidence="1">
    <location>
        <begin position="50"/>
        <end position="71"/>
    </location>
</feature>
<accession>A0A7S4KG45</accession>
<gene>
    <name evidence="2" type="ORF">NAES01612_LOCUS6013</name>
</gene>
<sequence length="163" mass="18614">MEPDEVRSFFLHRPVMYKWFWVILKGLLFLSVLLTTAASTFQAVGVVGNFGIIVGSLACSFTLCTISYARVRWYDVKPLMTKLTPFAFGFSTILPVLLYYLASETVGLYILVVMQTTTQLVLDTTVTYYEITTIVIDGQKVLLLDNKKYWPMCNGYEYIPPKF</sequence>
<protein>
    <submittedName>
        <fullName evidence="2">Uncharacterized protein</fullName>
    </submittedName>
</protein>
<keyword evidence="1" id="KW-1133">Transmembrane helix</keyword>
<keyword evidence="1" id="KW-0812">Transmembrane</keyword>